<dbReference type="Proteomes" id="UP000077315">
    <property type="component" value="Unassembled WGS sequence"/>
</dbReference>
<feature type="region of interest" description="Disordered" evidence="1">
    <location>
        <begin position="30"/>
        <end position="50"/>
    </location>
</feature>
<dbReference type="SUPFAM" id="SSF48065">
    <property type="entry name" value="DBL homology domain (DH-domain)"/>
    <property type="match status" value="1"/>
</dbReference>
<dbReference type="AlphaFoldDB" id="A0A162TQ43"/>
<dbReference type="PANTHER" id="PTHR12673:SF263">
    <property type="entry name" value="PLECKSTRIN DOMAIN-CONTAINING PROTEIN"/>
    <property type="match status" value="1"/>
</dbReference>
<evidence type="ECO:0000313" key="4">
    <source>
        <dbReference type="Proteomes" id="UP000077315"/>
    </source>
</evidence>
<organism evidence="3 4">
    <name type="scientific">Phycomyces blakesleeanus (strain ATCC 8743b / DSM 1359 / FGSC 10004 / NBRC 33097 / NRRL 1555)</name>
    <dbReference type="NCBI Taxonomy" id="763407"/>
    <lineage>
        <taxon>Eukaryota</taxon>
        <taxon>Fungi</taxon>
        <taxon>Fungi incertae sedis</taxon>
        <taxon>Mucoromycota</taxon>
        <taxon>Mucoromycotina</taxon>
        <taxon>Mucoromycetes</taxon>
        <taxon>Mucorales</taxon>
        <taxon>Phycomycetaceae</taxon>
        <taxon>Phycomyces</taxon>
    </lineage>
</organism>
<dbReference type="Gene3D" id="1.20.900.10">
    <property type="entry name" value="Dbl homology (DH) domain"/>
    <property type="match status" value="1"/>
</dbReference>
<dbReference type="PANTHER" id="PTHR12673">
    <property type="entry name" value="FACIOGENITAL DYSPLASIA PROTEIN"/>
    <property type="match status" value="1"/>
</dbReference>
<dbReference type="PROSITE" id="PS50010">
    <property type="entry name" value="DH_2"/>
    <property type="match status" value="1"/>
</dbReference>
<feature type="compositionally biased region" description="Low complexity" evidence="1">
    <location>
        <begin position="93"/>
        <end position="107"/>
    </location>
</feature>
<dbReference type="GO" id="GO:0005737">
    <property type="term" value="C:cytoplasm"/>
    <property type="evidence" value="ECO:0007669"/>
    <property type="project" value="TreeGrafter"/>
</dbReference>
<evidence type="ECO:0000256" key="1">
    <source>
        <dbReference type="SAM" id="MobiDB-lite"/>
    </source>
</evidence>
<proteinExistence type="predicted"/>
<feature type="domain" description="DH" evidence="2">
    <location>
        <begin position="172"/>
        <end position="359"/>
    </location>
</feature>
<sequence length="360" mass="41030">MPPLIQSNWDSVQTRAWASSTVDSFLCDPQPISFEPHNQPNKKTNAGRRSMSIIEQSLLRPTKSLEGTRSKPRTLFTSNSQFVIDQHICQTATNTSTTSSSSSLSQQPSPPRTKRGWTLDRLVFHFFTPTHSLRRKVAQKEQQGLVLWQDAFYESLRLPISKSSQHPRSAQLKRFILDELLTTESTYLQHLQMAKMLYMDPLLKAAQATPPLVNLRLVESIFAYLPQLIVLSTNLVDWLTECICICSSGKGVGQVFCEMEGRLEIYIGYAANYATCQRSLAKADRSSAYRQVIEDSRHKKESHRMELSDYLIAPIQRITRYCLLFKDLLKHTPSIEQDYPNLDRSLKCLTALALAMNNIQ</sequence>
<evidence type="ECO:0000313" key="3">
    <source>
        <dbReference type="EMBL" id="OAD68913.1"/>
    </source>
</evidence>
<dbReference type="Pfam" id="PF00621">
    <property type="entry name" value="RhoGEF"/>
    <property type="match status" value="1"/>
</dbReference>
<dbReference type="InterPro" id="IPR051092">
    <property type="entry name" value="FYVE_RhoGEF_PH"/>
</dbReference>
<dbReference type="GO" id="GO:0005085">
    <property type="term" value="F:guanyl-nucleotide exchange factor activity"/>
    <property type="evidence" value="ECO:0007669"/>
    <property type="project" value="InterPro"/>
</dbReference>
<keyword evidence="4" id="KW-1185">Reference proteome</keyword>
<dbReference type="OrthoDB" id="660555at2759"/>
<name>A0A162TQ43_PHYB8</name>
<dbReference type="GeneID" id="28999615"/>
<dbReference type="EMBL" id="KV440993">
    <property type="protein sequence ID" value="OAD68913.1"/>
    <property type="molecule type" value="Genomic_DNA"/>
</dbReference>
<dbReference type="InterPro" id="IPR035899">
    <property type="entry name" value="DBL_dom_sf"/>
</dbReference>
<dbReference type="VEuPathDB" id="FungiDB:PHYBLDRAFT_183011"/>
<dbReference type="STRING" id="763407.A0A162TQ43"/>
<dbReference type="RefSeq" id="XP_018286953.1">
    <property type="nucleotide sequence ID" value="XM_018438709.1"/>
</dbReference>
<dbReference type="InterPro" id="IPR000219">
    <property type="entry name" value="DH_dom"/>
</dbReference>
<protein>
    <recommendedName>
        <fullName evidence="2">DH domain-containing protein</fullName>
    </recommendedName>
</protein>
<gene>
    <name evidence="3" type="ORF">PHYBLDRAFT_183011</name>
</gene>
<dbReference type="InParanoid" id="A0A162TQ43"/>
<accession>A0A162TQ43</accession>
<dbReference type="SMART" id="SM00325">
    <property type="entry name" value="RhoGEF"/>
    <property type="match status" value="1"/>
</dbReference>
<dbReference type="CDD" id="cd00160">
    <property type="entry name" value="RhoGEF"/>
    <property type="match status" value="1"/>
</dbReference>
<feature type="region of interest" description="Disordered" evidence="1">
    <location>
        <begin position="93"/>
        <end position="115"/>
    </location>
</feature>
<reference evidence="4" key="1">
    <citation type="submission" date="2015-06" db="EMBL/GenBank/DDBJ databases">
        <title>Expansion of signal transduction pathways in fungi by whole-genome duplication.</title>
        <authorList>
            <consortium name="DOE Joint Genome Institute"/>
            <person name="Corrochano L.M."/>
            <person name="Kuo A."/>
            <person name="Marcet-Houben M."/>
            <person name="Polaino S."/>
            <person name="Salamov A."/>
            <person name="Villalobos J.M."/>
            <person name="Alvarez M.I."/>
            <person name="Avalos J."/>
            <person name="Benito E.P."/>
            <person name="Benoit I."/>
            <person name="Burger G."/>
            <person name="Camino L.P."/>
            <person name="Canovas D."/>
            <person name="Cerda-Olmedo E."/>
            <person name="Cheng J.-F."/>
            <person name="Dominguez A."/>
            <person name="Elias M."/>
            <person name="Eslava A.P."/>
            <person name="Glaser F."/>
            <person name="Grimwood J."/>
            <person name="Gutierrez G."/>
            <person name="Heitman J."/>
            <person name="Henrissat B."/>
            <person name="Iturriaga E.A."/>
            <person name="Lang B.F."/>
            <person name="Lavin J.L."/>
            <person name="Lee S."/>
            <person name="Li W."/>
            <person name="Lindquist E."/>
            <person name="Lopez-Garcia S."/>
            <person name="Luque E.M."/>
            <person name="Marcos A.T."/>
            <person name="Martin J."/>
            <person name="McCluskey K."/>
            <person name="Medina H.R."/>
            <person name="Miralles-Duran A."/>
            <person name="Miyazaki A."/>
            <person name="Munoz-Torres E."/>
            <person name="Oguiza J.A."/>
            <person name="Ohm R."/>
            <person name="Olmedo M."/>
            <person name="Orejas M."/>
            <person name="Ortiz-Castellanos L."/>
            <person name="Pisabarro A.G."/>
            <person name="Rodriguez-Romero J."/>
            <person name="Ruiz-Herrera J."/>
            <person name="Ruiz-Vazquez R."/>
            <person name="Sanz C."/>
            <person name="Schackwitz W."/>
            <person name="Schmutz J."/>
            <person name="Shahriari M."/>
            <person name="Shelest E."/>
            <person name="Silva-Franco F."/>
            <person name="Soanes D."/>
            <person name="Syed K."/>
            <person name="Tagua V.G."/>
            <person name="Talbot N.J."/>
            <person name="Thon M."/>
            <person name="De vries R.P."/>
            <person name="Wiebenga A."/>
            <person name="Yadav J.S."/>
            <person name="Braun E.L."/>
            <person name="Baker S."/>
            <person name="Garre V."/>
            <person name="Horwitz B."/>
            <person name="Torres-Martinez S."/>
            <person name="Idnurm A."/>
            <person name="Herrera-Estrella A."/>
            <person name="Gabaldon T."/>
            <person name="Grigoriev I.V."/>
        </authorList>
    </citation>
    <scope>NUCLEOTIDE SEQUENCE [LARGE SCALE GENOMIC DNA]</scope>
    <source>
        <strain evidence="4">NRRL 1555(-)</strain>
    </source>
</reference>
<evidence type="ECO:0000259" key="2">
    <source>
        <dbReference type="PROSITE" id="PS50010"/>
    </source>
</evidence>